<dbReference type="EMBL" id="SJPV01000010">
    <property type="protein sequence ID" value="TWU33345.1"/>
    <property type="molecule type" value="Genomic_DNA"/>
</dbReference>
<dbReference type="Pfam" id="PF01261">
    <property type="entry name" value="AP_endonuc_2"/>
    <property type="match status" value="1"/>
</dbReference>
<dbReference type="PANTHER" id="PTHR12110:SF52">
    <property type="entry name" value="XYLOSE ISOMERASE"/>
    <property type="match status" value="1"/>
</dbReference>
<evidence type="ECO:0000259" key="1">
    <source>
        <dbReference type="Pfam" id="PF01261"/>
    </source>
</evidence>
<accession>A0A5C6DB10</accession>
<proteinExistence type="predicted"/>
<dbReference type="Gene3D" id="3.20.20.150">
    <property type="entry name" value="Divalent-metal-dependent TIM barrel enzymes"/>
    <property type="match status" value="1"/>
</dbReference>
<dbReference type="PANTHER" id="PTHR12110">
    <property type="entry name" value="HYDROXYPYRUVATE ISOMERASE"/>
    <property type="match status" value="1"/>
</dbReference>
<dbReference type="RefSeq" id="WP_231615887.1">
    <property type="nucleotide sequence ID" value="NZ_SJPV01000010.1"/>
</dbReference>
<dbReference type="AlphaFoldDB" id="A0A5C6DB10"/>
<protein>
    <submittedName>
        <fullName evidence="2">Inosose isomerase</fullName>
        <ecNumber evidence="2">5.3.99.-</ecNumber>
    </submittedName>
</protein>
<gene>
    <name evidence="2" type="primary">iolI_3</name>
    <name evidence="2" type="ORF">Poly41_50990</name>
</gene>
<reference evidence="2 3" key="1">
    <citation type="submission" date="2019-02" db="EMBL/GenBank/DDBJ databases">
        <title>Deep-cultivation of Planctomycetes and their phenomic and genomic characterization uncovers novel biology.</title>
        <authorList>
            <person name="Wiegand S."/>
            <person name="Jogler M."/>
            <person name="Boedeker C."/>
            <person name="Pinto D."/>
            <person name="Vollmers J."/>
            <person name="Rivas-Marin E."/>
            <person name="Kohn T."/>
            <person name="Peeters S.H."/>
            <person name="Heuer A."/>
            <person name="Rast P."/>
            <person name="Oberbeckmann S."/>
            <person name="Bunk B."/>
            <person name="Jeske O."/>
            <person name="Meyerdierks A."/>
            <person name="Storesund J.E."/>
            <person name="Kallscheuer N."/>
            <person name="Luecker S."/>
            <person name="Lage O.M."/>
            <person name="Pohl T."/>
            <person name="Merkel B.J."/>
            <person name="Hornburger P."/>
            <person name="Mueller R.-W."/>
            <person name="Bruemmer F."/>
            <person name="Labrenz M."/>
            <person name="Spormann A.M."/>
            <person name="Op Den Camp H."/>
            <person name="Overmann J."/>
            <person name="Amann R."/>
            <person name="Jetten M.S.M."/>
            <person name="Mascher T."/>
            <person name="Medema M.H."/>
            <person name="Devos D.P."/>
            <person name="Kaster A.-K."/>
            <person name="Ovreas L."/>
            <person name="Rohde M."/>
            <person name="Galperin M.Y."/>
            <person name="Jogler C."/>
        </authorList>
    </citation>
    <scope>NUCLEOTIDE SEQUENCE [LARGE SCALE GENOMIC DNA]</scope>
    <source>
        <strain evidence="2 3">Poly41</strain>
    </source>
</reference>
<keyword evidence="3" id="KW-1185">Reference proteome</keyword>
<dbReference type="InterPro" id="IPR013022">
    <property type="entry name" value="Xyl_isomerase-like_TIM-brl"/>
</dbReference>
<dbReference type="EC" id="5.3.99.-" evidence="2"/>
<dbReference type="InterPro" id="IPR050312">
    <property type="entry name" value="IolE/XylAMocC-like"/>
</dbReference>
<evidence type="ECO:0000313" key="2">
    <source>
        <dbReference type="EMBL" id="TWU33345.1"/>
    </source>
</evidence>
<comment type="caution">
    <text evidence="2">The sequence shown here is derived from an EMBL/GenBank/DDBJ whole genome shotgun (WGS) entry which is preliminary data.</text>
</comment>
<dbReference type="SUPFAM" id="SSF51658">
    <property type="entry name" value="Xylose isomerase-like"/>
    <property type="match status" value="1"/>
</dbReference>
<evidence type="ECO:0000313" key="3">
    <source>
        <dbReference type="Proteomes" id="UP000319143"/>
    </source>
</evidence>
<dbReference type="GO" id="GO:0016853">
    <property type="term" value="F:isomerase activity"/>
    <property type="evidence" value="ECO:0007669"/>
    <property type="project" value="UniProtKB-KW"/>
</dbReference>
<feature type="domain" description="Xylose isomerase-like TIM barrel" evidence="1">
    <location>
        <begin position="87"/>
        <end position="323"/>
    </location>
</feature>
<organism evidence="2 3">
    <name type="scientific">Novipirellula artificiosorum</name>
    <dbReference type="NCBI Taxonomy" id="2528016"/>
    <lineage>
        <taxon>Bacteria</taxon>
        <taxon>Pseudomonadati</taxon>
        <taxon>Planctomycetota</taxon>
        <taxon>Planctomycetia</taxon>
        <taxon>Pirellulales</taxon>
        <taxon>Pirellulaceae</taxon>
        <taxon>Novipirellula</taxon>
    </lineage>
</organism>
<dbReference type="Proteomes" id="UP000319143">
    <property type="component" value="Unassembled WGS sequence"/>
</dbReference>
<sequence length="336" mass="37360">MTNWSSPEVKGDVCRTCDNSQKRIFTNGTEVRILLLETGKLARSRRSLRKQTILDEDSKIQEAWRNTLAVSQLSTLRWSFAEDAHAYATRGFTGIGVYRPKLEDFGLDRTIELLAEASLSVTSLSWVGGFTGSDGRAFDDAVADAIHAVRDAANLQAGTLIVLAGGQNNHIRNHARRTLCDALREIVAVAEEFGVRLSLEPIHPGCGDEWSFVNDLQSTLDIVETVGSPYLGLVLDTYHVGMDEDAVRWLPDVVPHLHLVQLGDARHSPLGEMNRCLLGDGCVPIRAILETLREYHYEGPLEVELIGEDVEPLSYDELLDHTKAFIDRMTDRVEQP</sequence>
<dbReference type="InterPro" id="IPR036237">
    <property type="entry name" value="Xyl_isomerase-like_sf"/>
</dbReference>
<keyword evidence="2" id="KW-0413">Isomerase</keyword>
<name>A0A5C6DB10_9BACT</name>